<dbReference type="Proteomes" id="UP001642487">
    <property type="component" value="Chromosome 8"/>
</dbReference>
<feature type="region of interest" description="Disordered" evidence="1">
    <location>
        <begin position="17"/>
        <end position="64"/>
    </location>
</feature>
<dbReference type="EMBL" id="OZ021742">
    <property type="protein sequence ID" value="CAK9327412.1"/>
    <property type="molecule type" value="Genomic_DNA"/>
</dbReference>
<protein>
    <submittedName>
        <fullName evidence="2">Uncharacterized protein</fullName>
    </submittedName>
</protein>
<evidence type="ECO:0000256" key="1">
    <source>
        <dbReference type="SAM" id="MobiDB-lite"/>
    </source>
</evidence>
<evidence type="ECO:0000313" key="2">
    <source>
        <dbReference type="EMBL" id="CAK9327412.1"/>
    </source>
</evidence>
<sequence length="99" mass="11299">MVQAVRIFRVQSQTIAPVQTKGKEERKKKKSNYESAEQKSSETKTDLNKIQSRGSVKTKDRSPSQLSFFGIRNNNSLTIASIFCFLCINRQKEQNKSKA</sequence>
<keyword evidence="3" id="KW-1185">Reference proteome</keyword>
<name>A0ABP0Z9V2_9ROSI</name>
<proteinExistence type="predicted"/>
<feature type="compositionally biased region" description="Basic and acidic residues" evidence="1">
    <location>
        <begin position="36"/>
        <end position="47"/>
    </location>
</feature>
<organism evidence="2 3">
    <name type="scientific">Citrullus colocynthis</name>
    <name type="common">colocynth</name>
    <dbReference type="NCBI Taxonomy" id="252529"/>
    <lineage>
        <taxon>Eukaryota</taxon>
        <taxon>Viridiplantae</taxon>
        <taxon>Streptophyta</taxon>
        <taxon>Embryophyta</taxon>
        <taxon>Tracheophyta</taxon>
        <taxon>Spermatophyta</taxon>
        <taxon>Magnoliopsida</taxon>
        <taxon>eudicotyledons</taxon>
        <taxon>Gunneridae</taxon>
        <taxon>Pentapetalae</taxon>
        <taxon>rosids</taxon>
        <taxon>fabids</taxon>
        <taxon>Cucurbitales</taxon>
        <taxon>Cucurbitaceae</taxon>
        <taxon>Benincaseae</taxon>
        <taxon>Citrullus</taxon>
    </lineage>
</organism>
<reference evidence="2 3" key="1">
    <citation type="submission" date="2024-03" db="EMBL/GenBank/DDBJ databases">
        <authorList>
            <person name="Gkanogiannis A."/>
            <person name="Becerra Lopez-Lavalle L."/>
        </authorList>
    </citation>
    <scope>NUCLEOTIDE SEQUENCE [LARGE SCALE GENOMIC DNA]</scope>
</reference>
<gene>
    <name evidence="2" type="ORF">CITCOLO1_LOCUS19791</name>
</gene>
<accession>A0ABP0Z9V2</accession>
<evidence type="ECO:0000313" key="3">
    <source>
        <dbReference type="Proteomes" id="UP001642487"/>
    </source>
</evidence>